<evidence type="ECO:0000256" key="13">
    <source>
        <dbReference type="ARBA" id="ARBA00023125"/>
    </source>
</evidence>
<dbReference type="PANTHER" id="PTHR12604:SF2">
    <property type="entry name" value="X-RAY REPAIR CROSS-COMPLEMENTING PROTEIN 6"/>
    <property type="match status" value="1"/>
</dbReference>
<dbReference type="InterPro" id="IPR005160">
    <property type="entry name" value="Ku_C"/>
</dbReference>
<dbReference type="GO" id="GO:0042162">
    <property type="term" value="F:telomeric DNA binding"/>
    <property type="evidence" value="ECO:0007669"/>
    <property type="project" value="InterPro"/>
</dbReference>
<evidence type="ECO:0000256" key="6">
    <source>
        <dbReference type="ARBA" id="ARBA00022454"/>
    </source>
</evidence>
<evidence type="ECO:0000256" key="16">
    <source>
        <dbReference type="ARBA" id="ARBA00023242"/>
    </source>
</evidence>
<dbReference type="SUPFAM" id="SSF53300">
    <property type="entry name" value="vWA-like"/>
    <property type="match status" value="1"/>
</dbReference>
<dbReference type="Gene3D" id="1.10.1600.10">
    <property type="match status" value="1"/>
</dbReference>
<evidence type="ECO:0000256" key="15">
    <source>
        <dbReference type="ARBA" id="ARBA00023204"/>
    </source>
</evidence>
<dbReference type="OMA" id="FWANVKH"/>
<dbReference type="InterPro" id="IPR006164">
    <property type="entry name" value="DNA_bd_Ku70/Ku80"/>
</dbReference>
<dbReference type="FunFam" id="3.40.50.410:FF:000071">
    <property type="entry name" value="ATP-dependent DNA helicase II subunit 1"/>
    <property type="match status" value="1"/>
</dbReference>
<dbReference type="SUPFAM" id="SSF100939">
    <property type="entry name" value="SPOC domain-like"/>
    <property type="match status" value="1"/>
</dbReference>
<dbReference type="STRING" id="1076935.U4L1V4"/>
<keyword evidence="23" id="KW-1185">Reference proteome</keyword>
<evidence type="ECO:0000256" key="14">
    <source>
        <dbReference type="ARBA" id="ARBA00023172"/>
    </source>
</evidence>
<evidence type="ECO:0000259" key="21">
    <source>
        <dbReference type="SMART" id="SM00559"/>
    </source>
</evidence>
<dbReference type="AlphaFoldDB" id="U4L1V4"/>
<keyword evidence="7" id="KW-0547">Nucleotide-binding</keyword>
<keyword evidence="9" id="KW-0378">Hydrolase</keyword>
<evidence type="ECO:0000313" key="23">
    <source>
        <dbReference type="Proteomes" id="UP000018144"/>
    </source>
</evidence>
<dbReference type="GO" id="GO:0043564">
    <property type="term" value="C:Ku70:Ku80 complex"/>
    <property type="evidence" value="ECO:0007669"/>
    <property type="project" value="InterPro"/>
</dbReference>
<dbReference type="Pfam" id="PF02735">
    <property type="entry name" value="Ku"/>
    <property type="match status" value="1"/>
</dbReference>
<evidence type="ECO:0000256" key="19">
    <source>
        <dbReference type="ARBA" id="ARBA00047995"/>
    </source>
</evidence>
<dbReference type="OrthoDB" id="3249161at2759"/>
<dbReference type="Proteomes" id="UP000018144">
    <property type="component" value="Unassembled WGS sequence"/>
</dbReference>
<dbReference type="CDD" id="cd01458">
    <property type="entry name" value="vWA_ku"/>
    <property type="match status" value="1"/>
</dbReference>
<evidence type="ECO:0000256" key="3">
    <source>
        <dbReference type="ARBA" id="ARBA00005240"/>
    </source>
</evidence>
<feature type="compositionally biased region" description="Acidic residues" evidence="20">
    <location>
        <begin position="8"/>
        <end position="20"/>
    </location>
</feature>
<dbReference type="eggNOG" id="KOG2327">
    <property type="taxonomic scope" value="Eukaryota"/>
</dbReference>
<comment type="similarity">
    <text evidence="3">Belongs to the ku70 family.</text>
</comment>
<evidence type="ECO:0000256" key="1">
    <source>
        <dbReference type="ARBA" id="ARBA00004123"/>
    </source>
</evidence>
<reference evidence="22 23" key="1">
    <citation type="journal article" date="2013" name="PLoS Genet.">
        <title>The genome and development-dependent transcriptomes of Pyronema confluens: a window into fungal evolution.</title>
        <authorList>
            <person name="Traeger S."/>
            <person name="Altegoer F."/>
            <person name="Freitag M."/>
            <person name="Gabaldon T."/>
            <person name="Kempken F."/>
            <person name="Kumar A."/>
            <person name="Marcet-Houben M."/>
            <person name="Poggeler S."/>
            <person name="Stajich J.E."/>
            <person name="Nowrousian M."/>
        </authorList>
    </citation>
    <scope>NUCLEOTIDE SEQUENCE [LARGE SCALE GENOMIC DNA]</scope>
    <source>
        <strain evidence="23">CBS 100304</strain>
        <tissue evidence="22">Vegetative mycelium</tissue>
    </source>
</reference>
<keyword evidence="12" id="KW-0779">Telomere</keyword>
<evidence type="ECO:0000256" key="11">
    <source>
        <dbReference type="ARBA" id="ARBA00022840"/>
    </source>
</evidence>
<dbReference type="GO" id="GO:0016787">
    <property type="term" value="F:hydrolase activity"/>
    <property type="evidence" value="ECO:0007669"/>
    <property type="project" value="UniProtKB-KW"/>
</dbReference>
<dbReference type="GO" id="GO:0000723">
    <property type="term" value="P:telomere maintenance"/>
    <property type="evidence" value="ECO:0007669"/>
    <property type="project" value="InterPro"/>
</dbReference>
<keyword evidence="6" id="KW-0158">Chromosome</keyword>
<dbReference type="InterPro" id="IPR006165">
    <property type="entry name" value="Ku70"/>
</dbReference>
<dbReference type="CDD" id="cd00788">
    <property type="entry name" value="KU70"/>
    <property type="match status" value="1"/>
</dbReference>
<keyword evidence="16" id="KW-0539">Nucleus</keyword>
<dbReference type="EC" id="3.6.4.12" evidence="4"/>
<keyword evidence="13" id="KW-0238">DNA-binding</keyword>
<dbReference type="Pfam" id="PF03731">
    <property type="entry name" value="Ku_N"/>
    <property type="match status" value="1"/>
</dbReference>
<dbReference type="InterPro" id="IPR027388">
    <property type="entry name" value="Ku70_bridge/pillars_dom_sf"/>
</dbReference>
<feature type="region of interest" description="Disordered" evidence="20">
    <location>
        <begin position="1"/>
        <end position="23"/>
    </location>
</feature>
<comment type="catalytic activity">
    <reaction evidence="19">
        <text>ATP + H2O = ADP + phosphate + H(+)</text>
        <dbReference type="Rhea" id="RHEA:13065"/>
        <dbReference type="ChEBI" id="CHEBI:15377"/>
        <dbReference type="ChEBI" id="CHEBI:15378"/>
        <dbReference type="ChEBI" id="CHEBI:30616"/>
        <dbReference type="ChEBI" id="CHEBI:43474"/>
        <dbReference type="ChEBI" id="CHEBI:456216"/>
        <dbReference type="EC" id="3.6.4.12"/>
    </reaction>
</comment>
<dbReference type="GO" id="GO:0006303">
    <property type="term" value="P:double-strand break repair via nonhomologous end joining"/>
    <property type="evidence" value="ECO:0007669"/>
    <property type="project" value="InterPro"/>
</dbReference>
<organism evidence="22 23">
    <name type="scientific">Pyronema omphalodes (strain CBS 100304)</name>
    <name type="common">Pyronema confluens</name>
    <dbReference type="NCBI Taxonomy" id="1076935"/>
    <lineage>
        <taxon>Eukaryota</taxon>
        <taxon>Fungi</taxon>
        <taxon>Dikarya</taxon>
        <taxon>Ascomycota</taxon>
        <taxon>Pezizomycotina</taxon>
        <taxon>Pezizomycetes</taxon>
        <taxon>Pezizales</taxon>
        <taxon>Pyronemataceae</taxon>
        <taxon>Pyronema</taxon>
    </lineage>
</organism>
<keyword evidence="10 22" id="KW-0347">Helicase</keyword>
<dbReference type="GO" id="GO:0003678">
    <property type="term" value="F:DNA helicase activity"/>
    <property type="evidence" value="ECO:0007669"/>
    <property type="project" value="UniProtKB-EC"/>
</dbReference>
<keyword evidence="8" id="KW-0227">DNA damage</keyword>
<dbReference type="EMBL" id="HF935477">
    <property type="protein sequence ID" value="CCX09631.1"/>
    <property type="molecule type" value="Genomic_DNA"/>
</dbReference>
<feature type="domain" description="Ku" evidence="21">
    <location>
        <begin position="315"/>
        <end position="462"/>
    </location>
</feature>
<evidence type="ECO:0000256" key="18">
    <source>
        <dbReference type="ARBA" id="ARBA00031811"/>
    </source>
</evidence>
<dbReference type="PIRSF" id="PIRSF003033">
    <property type="entry name" value="Ku70"/>
    <property type="match status" value="1"/>
</dbReference>
<dbReference type="GO" id="GO:0003690">
    <property type="term" value="F:double-stranded DNA binding"/>
    <property type="evidence" value="ECO:0007669"/>
    <property type="project" value="TreeGrafter"/>
</dbReference>
<evidence type="ECO:0000256" key="4">
    <source>
        <dbReference type="ARBA" id="ARBA00012551"/>
    </source>
</evidence>
<protein>
    <recommendedName>
        <fullName evidence="5">ATP-dependent DNA helicase II subunit 1</fullName>
        <ecNumber evidence="4">3.6.4.12</ecNumber>
    </recommendedName>
    <alternativeName>
        <fullName evidence="18">ATP-dependent DNA helicase II subunit Ku70</fullName>
    </alternativeName>
</protein>
<dbReference type="InterPro" id="IPR016194">
    <property type="entry name" value="SPOC-like_C_dom_sf"/>
</dbReference>
<dbReference type="NCBIfam" id="TIGR00578">
    <property type="entry name" value="ku70"/>
    <property type="match status" value="1"/>
</dbReference>
<keyword evidence="14" id="KW-0233">DNA recombination</keyword>
<dbReference type="GO" id="GO:0006310">
    <property type="term" value="P:DNA recombination"/>
    <property type="evidence" value="ECO:0007669"/>
    <property type="project" value="UniProtKB-KW"/>
</dbReference>
<keyword evidence="15" id="KW-0234">DNA repair</keyword>
<evidence type="ECO:0000256" key="8">
    <source>
        <dbReference type="ARBA" id="ARBA00022763"/>
    </source>
</evidence>
<dbReference type="GO" id="GO:0000781">
    <property type="term" value="C:chromosome, telomeric region"/>
    <property type="evidence" value="ECO:0007669"/>
    <property type="project" value="UniProtKB-SubCell"/>
</dbReference>
<proteinExistence type="inferred from homology"/>
<dbReference type="InterPro" id="IPR047087">
    <property type="entry name" value="KU70_core_dom"/>
</dbReference>
<sequence>MATKWRPEDDEINEEEEEEDVTRYQDQKDAILFAIHVTDSMLIEHNNDPQNLETSAVRTALQCAYSILQERIISNPNDMMGILLFGTEKTRFNGHGSFNNCYLLMDLDVPDAASIKELKNLLEDEEAFEELMVPCQRKVSLANVLFGVNQIFTIKAPNFQSRKLFLITDEDDPHANDKAMKNSAITRGKDLYDLGVQIEPFFMNNPGREKPFDTGKFYDDIIYMPAQDEEDKPLAMTVKGTTKLKDMVSTIRSKATLKRAQFSIPLELGPGMVIGVKGYVLFKRQERGRSHFVYTSSEKPQIVSGTTTLLAESTAQVVEKAQTKRAYKFGGSQIAFTEEEMKEMRNFGTPGIRVIGFKPASAIKFDHPMGPSQFIYPDEKDFIGSTRTFTALYNKLMKDKKVALVWAITRKNSCPIYAYLSPSEEVRNPDTGAQTQPPGFFLIQLPFADDVRQNPEVVASKAPGTLIDKMRVIAKTLNMPKGYEPEKYQNPSLQWHYRILQAIALEEDMPENPVDKTLPKYKAIHKHVGKMVLEWGKELGKVSGGLSGGTETLRVGTKRKAEEDDGGVGKKAKAAVSTAMPPSDAEKHVRLAYKQGALARCTVQMLRGFLDSAGVEQKGRLKAQLIQQVEECLRK</sequence>
<dbReference type="Gene3D" id="3.40.50.410">
    <property type="entry name" value="von Willebrand factor, type A domain"/>
    <property type="match status" value="1"/>
</dbReference>
<evidence type="ECO:0000256" key="10">
    <source>
        <dbReference type="ARBA" id="ARBA00022806"/>
    </source>
</evidence>
<dbReference type="PANTHER" id="PTHR12604">
    <property type="entry name" value="KU AUTOANTIGEN DNA HELICASE"/>
    <property type="match status" value="1"/>
</dbReference>
<evidence type="ECO:0000256" key="5">
    <source>
        <dbReference type="ARBA" id="ARBA00021796"/>
    </source>
</evidence>
<evidence type="ECO:0000256" key="17">
    <source>
        <dbReference type="ARBA" id="ARBA00024890"/>
    </source>
</evidence>
<evidence type="ECO:0000256" key="2">
    <source>
        <dbReference type="ARBA" id="ARBA00004574"/>
    </source>
</evidence>
<comment type="function">
    <text evidence="17">Single-stranded DNA-dependent ATP-dependent helicase. Involved in non-homologous end joining (NHEJ) DNA double strand break repair. DNA-binding is sequence-independent but has a high affinity to nicks in double-stranded DNA and to the ends of duplex DNA. Binds to naturally occurring chromosomal ends, and therefore provides chromosomal end protection. Required also for telomere recombination to repair telomeric ends in the absence of telomerase. KU70, of the KU70/KU80 heterodimer, binds to the stem loop of TLC1, the RNA component of telomerase. Involved in telomere maintenance. Interacts with telomeric repeats and subtelomeric sequences thereby controlling telomere length and protecting against subtelomeric rearrangement. Maintains telomeric chromatin, which is involved in silencing the expression of genes located at the telomere. Required for mating-type switching.</text>
</comment>
<accession>U4L1V4</accession>
<dbReference type="SMART" id="SM00559">
    <property type="entry name" value="Ku78"/>
    <property type="match status" value="1"/>
</dbReference>
<dbReference type="Gene3D" id="2.40.290.10">
    <property type="match status" value="1"/>
</dbReference>
<name>U4L1V4_PYROM</name>
<dbReference type="GO" id="GO:0005524">
    <property type="term" value="F:ATP binding"/>
    <property type="evidence" value="ECO:0007669"/>
    <property type="project" value="UniProtKB-KW"/>
</dbReference>
<evidence type="ECO:0000256" key="7">
    <source>
        <dbReference type="ARBA" id="ARBA00022741"/>
    </source>
</evidence>
<comment type="subcellular location">
    <subcellularLocation>
        <location evidence="2">Chromosome</location>
        <location evidence="2">Telomere</location>
    </subcellularLocation>
    <subcellularLocation>
        <location evidence="1">Nucleus</location>
    </subcellularLocation>
</comment>
<gene>
    <name evidence="22" type="ORF">PCON_09223</name>
</gene>
<evidence type="ECO:0000256" key="20">
    <source>
        <dbReference type="SAM" id="MobiDB-lite"/>
    </source>
</evidence>
<evidence type="ECO:0000313" key="22">
    <source>
        <dbReference type="EMBL" id="CCX09631.1"/>
    </source>
</evidence>
<dbReference type="InterPro" id="IPR036465">
    <property type="entry name" value="vWFA_dom_sf"/>
</dbReference>
<evidence type="ECO:0000256" key="12">
    <source>
        <dbReference type="ARBA" id="ARBA00022895"/>
    </source>
</evidence>
<dbReference type="Gene3D" id="4.10.970.10">
    <property type="entry name" value="Ku70, bridge and pillars"/>
    <property type="match status" value="1"/>
</dbReference>
<dbReference type="Pfam" id="PF03730">
    <property type="entry name" value="Ku_C"/>
    <property type="match status" value="1"/>
</dbReference>
<dbReference type="InterPro" id="IPR005161">
    <property type="entry name" value="Ku_N"/>
</dbReference>
<evidence type="ECO:0000256" key="9">
    <source>
        <dbReference type="ARBA" id="ARBA00022801"/>
    </source>
</evidence>
<keyword evidence="11" id="KW-0067">ATP-binding</keyword>
<dbReference type="GO" id="GO:0003684">
    <property type="term" value="F:damaged DNA binding"/>
    <property type="evidence" value="ECO:0007669"/>
    <property type="project" value="InterPro"/>
</dbReference>